<protein>
    <submittedName>
        <fullName evidence="2">Uncharacterized protein</fullName>
    </submittedName>
</protein>
<gene>
    <name evidence="2" type="ORF">GSLYS_00006320001</name>
</gene>
<comment type="caution">
    <text evidence="2">The sequence shown here is derived from an EMBL/GenBank/DDBJ whole genome shotgun (WGS) entry which is preliminary data.</text>
</comment>
<keyword evidence="3" id="KW-1185">Reference proteome</keyword>
<dbReference type="Proteomes" id="UP001497497">
    <property type="component" value="Unassembled WGS sequence"/>
</dbReference>
<feature type="chain" id="PRO_5043315218" evidence="1">
    <location>
        <begin position="31"/>
        <end position="389"/>
    </location>
</feature>
<evidence type="ECO:0000313" key="3">
    <source>
        <dbReference type="Proteomes" id="UP001497497"/>
    </source>
</evidence>
<reference evidence="2 3" key="1">
    <citation type="submission" date="2024-04" db="EMBL/GenBank/DDBJ databases">
        <authorList>
            <consortium name="Genoscope - CEA"/>
            <person name="William W."/>
        </authorList>
    </citation>
    <scope>NUCLEOTIDE SEQUENCE [LARGE SCALE GENOMIC DNA]</scope>
</reference>
<name>A0AAV2HG08_LYMST</name>
<evidence type="ECO:0000256" key="1">
    <source>
        <dbReference type="SAM" id="SignalP"/>
    </source>
</evidence>
<evidence type="ECO:0000313" key="2">
    <source>
        <dbReference type="EMBL" id="CAL1532241.1"/>
    </source>
</evidence>
<keyword evidence="1" id="KW-0732">Signal</keyword>
<dbReference type="AlphaFoldDB" id="A0AAV2HG08"/>
<feature type="signal peptide" evidence="1">
    <location>
        <begin position="1"/>
        <end position="30"/>
    </location>
</feature>
<feature type="non-terminal residue" evidence="2">
    <location>
        <position position="389"/>
    </location>
</feature>
<sequence>MHQFWNTLMFSTAFLIKCGIISHNCREIYAIDCHSATEGSQYNVTFNFNLHGTFTNLTIENSDAGVTAANCDMKNGTCTVFYPKILKVEISNKMSSINLLFYNVNRDKLYVDANGTWIVRNKTKTVSSCTLHIISEAPHVCCTSETCNNVLKLTCVTTHVHPEIVCEFRSEHKNQSIFSNSKILYSHIELPGNITYYQSLCYLKIPIEQKIREKVHVRLHQKICGKRKRLFIQNLKDLPIDTNLQTCKHVEEELPVPYSIKFDCNMRVSSENVPLSVEIVNTTVIVCNLLNEDCLNFLPYQINITSKNLTTGRINLDLDIYDISNETLNKIGNWTIVYNSEVICSQYLSASGCTSSRIAPELLKKLNLRRSVVCPYLPRQGLPGSNSMH</sequence>
<organism evidence="2 3">
    <name type="scientific">Lymnaea stagnalis</name>
    <name type="common">Great pond snail</name>
    <name type="synonym">Helix stagnalis</name>
    <dbReference type="NCBI Taxonomy" id="6523"/>
    <lineage>
        <taxon>Eukaryota</taxon>
        <taxon>Metazoa</taxon>
        <taxon>Spiralia</taxon>
        <taxon>Lophotrochozoa</taxon>
        <taxon>Mollusca</taxon>
        <taxon>Gastropoda</taxon>
        <taxon>Heterobranchia</taxon>
        <taxon>Euthyneura</taxon>
        <taxon>Panpulmonata</taxon>
        <taxon>Hygrophila</taxon>
        <taxon>Lymnaeoidea</taxon>
        <taxon>Lymnaeidae</taxon>
        <taxon>Lymnaea</taxon>
    </lineage>
</organism>
<accession>A0AAV2HG08</accession>
<proteinExistence type="predicted"/>
<dbReference type="EMBL" id="CAXITT010000110">
    <property type="protein sequence ID" value="CAL1532241.1"/>
    <property type="molecule type" value="Genomic_DNA"/>
</dbReference>